<evidence type="ECO:0000256" key="9">
    <source>
        <dbReference type="SAM" id="Coils"/>
    </source>
</evidence>
<proteinExistence type="inferred from homology"/>
<keyword evidence="9" id="KW-0175">Coiled coil</keyword>
<evidence type="ECO:0000259" key="11">
    <source>
        <dbReference type="PROSITE" id="PS50020"/>
    </source>
</evidence>
<keyword evidence="7 8" id="KW-0413">Isomerase</keyword>
<evidence type="ECO:0000256" key="7">
    <source>
        <dbReference type="ARBA" id="ARBA00023235"/>
    </source>
</evidence>
<dbReference type="SMART" id="SM00054">
    <property type="entry name" value="EFh"/>
    <property type="match status" value="4"/>
</dbReference>
<dbReference type="GO" id="GO:0005509">
    <property type="term" value="F:calcium ion binding"/>
    <property type="evidence" value="ECO:0007669"/>
    <property type="project" value="InterPro"/>
</dbReference>
<dbReference type="InterPro" id="IPR050689">
    <property type="entry name" value="FKBP-type_PPIase"/>
</dbReference>
<feature type="domain" description="EF-hand" evidence="13">
    <location>
        <begin position="240"/>
        <end position="275"/>
    </location>
</feature>
<feature type="compositionally biased region" description="Acidic residues" evidence="10">
    <location>
        <begin position="111"/>
        <end position="142"/>
    </location>
</feature>
<sequence length="527" mass="59517">MDTTPNLASPPSFTPVETHPDVQETAAATIQRLFRGRHARQQFQLVLSSVFEKFYDEDSGLYYYHNTRTGETTWEKPRMLKGEADVEVKGVYDAKADAGRTSGPVNADGTTVEDIESGEEDGKEDEEDEEDEEEEEEEEDGGERDAMGFSAHERTLAHQQFDHYDTDKSGSINSKELLKLLQSLGEQITLKNVEEMIQQVDENSNGEVEFEEFLMILRRQKDKNVNYSASLELALIFGPRELDNLKRQFIKLDLDGSGYIDEHELQALIKKLGRKVDEFNVRELLQEVDDDGSGTIGFNEFLQIVASMMKENGKQSGMAKLLALGIAQGVLNELNDVMKQSRVKLYEWWNADWIAEQKRLEAKRERRRRQEEERRRQKEKDAAAFAELQAQIAAQEAARRAQIDGLRHEILFAGDGLNYPIPGQYARVHYTGAFQADGVVFESTRKRGGALEFCVGAGHLIKGFDLALQRMSVGETAKFTMAPMLAYGVKGRPPKIPPNATLVFKIELITVKEKLNLALDLQGDIDD</sequence>
<feature type="coiled-coil region" evidence="9">
    <location>
        <begin position="355"/>
        <end position="389"/>
    </location>
</feature>
<dbReference type="InterPro" id="IPR036020">
    <property type="entry name" value="WW_dom_sf"/>
</dbReference>
<dbReference type="Proteomes" id="UP000794436">
    <property type="component" value="Unassembled WGS sequence"/>
</dbReference>
<keyword evidence="6 8" id="KW-0697">Rotamase</keyword>
<dbReference type="Pfam" id="PF00397">
    <property type="entry name" value="WW"/>
    <property type="match status" value="1"/>
</dbReference>
<dbReference type="PANTHER" id="PTHR10516:SF443">
    <property type="entry name" value="FK506-BINDING PROTEIN 59-RELATED"/>
    <property type="match status" value="1"/>
</dbReference>
<dbReference type="PROSITE" id="PS00018">
    <property type="entry name" value="EF_HAND_1"/>
    <property type="match status" value="4"/>
</dbReference>
<dbReference type="GO" id="GO:0005783">
    <property type="term" value="C:endoplasmic reticulum"/>
    <property type="evidence" value="ECO:0007669"/>
    <property type="project" value="UniProtKB-ARBA"/>
</dbReference>
<dbReference type="GO" id="GO:0003755">
    <property type="term" value="F:peptidyl-prolyl cis-trans isomerase activity"/>
    <property type="evidence" value="ECO:0007669"/>
    <property type="project" value="UniProtKB-KW"/>
</dbReference>
<evidence type="ECO:0000256" key="1">
    <source>
        <dbReference type="ARBA" id="ARBA00000971"/>
    </source>
</evidence>
<evidence type="ECO:0000313" key="14">
    <source>
        <dbReference type="EMBL" id="TMW67161.1"/>
    </source>
</evidence>
<dbReference type="PROSITE" id="PS50222">
    <property type="entry name" value="EF_HAND_2"/>
    <property type="match status" value="4"/>
</dbReference>
<dbReference type="CDD" id="cd00201">
    <property type="entry name" value="WW"/>
    <property type="match status" value="1"/>
</dbReference>
<dbReference type="PANTHER" id="PTHR10516">
    <property type="entry name" value="PEPTIDYL-PROLYL CIS-TRANS ISOMERASE"/>
    <property type="match status" value="1"/>
</dbReference>
<evidence type="ECO:0000313" key="15">
    <source>
        <dbReference type="Proteomes" id="UP000794436"/>
    </source>
</evidence>
<dbReference type="OrthoDB" id="26525at2759"/>
<evidence type="ECO:0000256" key="6">
    <source>
        <dbReference type="ARBA" id="ARBA00023110"/>
    </source>
</evidence>
<dbReference type="AlphaFoldDB" id="A0A8K1CP01"/>
<gene>
    <name evidence="14" type="ORF">Poli38472_012277</name>
</gene>
<dbReference type="SMART" id="SM00456">
    <property type="entry name" value="WW"/>
    <property type="match status" value="1"/>
</dbReference>
<dbReference type="Pfam" id="PF00254">
    <property type="entry name" value="FKBP_C"/>
    <property type="match status" value="1"/>
</dbReference>
<evidence type="ECO:0000256" key="5">
    <source>
        <dbReference type="ARBA" id="ARBA00022837"/>
    </source>
</evidence>
<comment type="catalytic activity">
    <reaction evidence="1 8">
        <text>[protein]-peptidylproline (omega=180) = [protein]-peptidylproline (omega=0)</text>
        <dbReference type="Rhea" id="RHEA:16237"/>
        <dbReference type="Rhea" id="RHEA-COMP:10747"/>
        <dbReference type="Rhea" id="RHEA-COMP:10748"/>
        <dbReference type="ChEBI" id="CHEBI:83833"/>
        <dbReference type="ChEBI" id="CHEBI:83834"/>
        <dbReference type="EC" id="5.2.1.8"/>
    </reaction>
</comment>
<accession>A0A8K1CP01</accession>
<dbReference type="PROSITE" id="PS50096">
    <property type="entry name" value="IQ"/>
    <property type="match status" value="1"/>
</dbReference>
<dbReference type="EC" id="5.2.1.8" evidence="3 8"/>
<dbReference type="InterPro" id="IPR001202">
    <property type="entry name" value="WW_dom"/>
</dbReference>
<feature type="domain" description="PPIase FKBP-type" evidence="12">
    <location>
        <begin position="423"/>
        <end position="512"/>
    </location>
</feature>
<keyword evidence="5" id="KW-0106">Calcium</keyword>
<dbReference type="InterPro" id="IPR002048">
    <property type="entry name" value="EF_hand_dom"/>
</dbReference>
<evidence type="ECO:0000259" key="13">
    <source>
        <dbReference type="PROSITE" id="PS50222"/>
    </source>
</evidence>
<keyword evidence="15" id="KW-1185">Reference proteome</keyword>
<protein>
    <recommendedName>
        <fullName evidence="3 8">peptidylprolyl isomerase</fullName>
        <ecNumber evidence="3 8">5.2.1.8</ecNumber>
    </recommendedName>
</protein>
<comment type="similarity">
    <text evidence="2">Belongs to the centrin family.</text>
</comment>
<dbReference type="SUPFAM" id="SSF47473">
    <property type="entry name" value="EF-hand"/>
    <property type="match status" value="1"/>
</dbReference>
<dbReference type="PROSITE" id="PS50020">
    <property type="entry name" value="WW_DOMAIN_2"/>
    <property type="match status" value="1"/>
</dbReference>
<evidence type="ECO:0000256" key="10">
    <source>
        <dbReference type="SAM" id="MobiDB-lite"/>
    </source>
</evidence>
<dbReference type="FunFam" id="1.10.238.10:FF:000178">
    <property type="entry name" value="Calmodulin-2 A"/>
    <property type="match status" value="2"/>
</dbReference>
<feature type="region of interest" description="Disordered" evidence="10">
    <location>
        <begin position="95"/>
        <end position="145"/>
    </location>
</feature>
<feature type="domain" description="EF-hand" evidence="13">
    <location>
        <begin position="152"/>
        <end position="187"/>
    </location>
</feature>
<dbReference type="Pfam" id="PF13499">
    <property type="entry name" value="EF-hand_7"/>
    <property type="match status" value="2"/>
</dbReference>
<comment type="caution">
    <text evidence="14">The sequence shown here is derived from an EMBL/GenBank/DDBJ whole genome shotgun (WGS) entry which is preliminary data.</text>
</comment>
<feature type="compositionally biased region" description="Polar residues" evidence="10">
    <location>
        <begin position="1"/>
        <end position="11"/>
    </location>
</feature>
<dbReference type="FunFam" id="3.10.50.40:FF:000006">
    <property type="entry name" value="Peptidyl-prolyl cis-trans isomerase"/>
    <property type="match status" value="1"/>
</dbReference>
<dbReference type="SUPFAM" id="SSF54534">
    <property type="entry name" value="FKBP-like"/>
    <property type="match status" value="1"/>
</dbReference>
<dbReference type="Gene3D" id="3.10.50.40">
    <property type="match status" value="1"/>
</dbReference>
<keyword evidence="4" id="KW-0677">Repeat</keyword>
<dbReference type="InterPro" id="IPR046357">
    <property type="entry name" value="PPIase_dom_sf"/>
</dbReference>
<feature type="domain" description="EF-hand" evidence="13">
    <location>
        <begin position="188"/>
        <end position="223"/>
    </location>
</feature>
<dbReference type="Gene3D" id="2.20.70.10">
    <property type="match status" value="1"/>
</dbReference>
<evidence type="ECO:0000259" key="12">
    <source>
        <dbReference type="PROSITE" id="PS50059"/>
    </source>
</evidence>
<evidence type="ECO:0000256" key="8">
    <source>
        <dbReference type="PROSITE-ProRule" id="PRU00277"/>
    </source>
</evidence>
<dbReference type="Gene3D" id="1.10.238.10">
    <property type="entry name" value="EF-hand"/>
    <property type="match status" value="2"/>
</dbReference>
<dbReference type="InterPro" id="IPR001179">
    <property type="entry name" value="PPIase_FKBP_dom"/>
</dbReference>
<dbReference type="EMBL" id="SPLM01000005">
    <property type="protein sequence ID" value="TMW67161.1"/>
    <property type="molecule type" value="Genomic_DNA"/>
</dbReference>
<organism evidence="14 15">
    <name type="scientific">Pythium oligandrum</name>
    <name type="common">Mycoparasitic fungus</name>
    <dbReference type="NCBI Taxonomy" id="41045"/>
    <lineage>
        <taxon>Eukaryota</taxon>
        <taxon>Sar</taxon>
        <taxon>Stramenopiles</taxon>
        <taxon>Oomycota</taxon>
        <taxon>Peronosporomycetes</taxon>
        <taxon>Pythiales</taxon>
        <taxon>Pythiaceae</taxon>
        <taxon>Pythium</taxon>
    </lineage>
</organism>
<dbReference type="InterPro" id="IPR018247">
    <property type="entry name" value="EF_Hand_1_Ca_BS"/>
</dbReference>
<evidence type="ECO:0000256" key="3">
    <source>
        <dbReference type="ARBA" id="ARBA00013194"/>
    </source>
</evidence>
<feature type="region of interest" description="Disordered" evidence="10">
    <location>
        <begin position="1"/>
        <end position="21"/>
    </location>
</feature>
<evidence type="ECO:0000256" key="2">
    <source>
        <dbReference type="ARBA" id="ARBA00005253"/>
    </source>
</evidence>
<dbReference type="CDD" id="cd00051">
    <property type="entry name" value="EFh"/>
    <property type="match status" value="1"/>
</dbReference>
<evidence type="ECO:0000256" key="4">
    <source>
        <dbReference type="ARBA" id="ARBA00022737"/>
    </source>
</evidence>
<dbReference type="InterPro" id="IPR011992">
    <property type="entry name" value="EF-hand-dom_pair"/>
</dbReference>
<feature type="domain" description="WW" evidence="11">
    <location>
        <begin position="45"/>
        <end position="79"/>
    </location>
</feature>
<dbReference type="PROSITE" id="PS50059">
    <property type="entry name" value="FKBP_PPIASE"/>
    <property type="match status" value="1"/>
</dbReference>
<reference evidence="14" key="1">
    <citation type="submission" date="2019-03" db="EMBL/GenBank/DDBJ databases">
        <title>Long read genome sequence of the mycoparasitic Pythium oligandrum ATCC 38472 isolated from sugarbeet rhizosphere.</title>
        <authorList>
            <person name="Gaulin E."/>
        </authorList>
    </citation>
    <scope>NUCLEOTIDE SEQUENCE</scope>
    <source>
        <strain evidence="14">ATCC 38472_TT</strain>
    </source>
</reference>
<dbReference type="SUPFAM" id="SSF51045">
    <property type="entry name" value="WW domain"/>
    <property type="match status" value="1"/>
</dbReference>
<name>A0A8K1CP01_PYTOL</name>
<feature type="domain" description="EF-hand" evidence="13">
    <location>
        <begin position="276"/>
        <end position="311"/>
    </location>
</feature>